<keyword evidence="3" id="KW-1185">Reference proteome</keyword>
<dbReference type="PANTHER" id="PTHR14870:SF1">
    <property type="entry name" value="TUBULIN EPSILON AND DELTA COMPLEX PROTEIN 2"/>
    <property type="match status" value="1"/>
</dbReference>
<feature type="compositionally biased region" description="Low complexity" evidence="1">
    <location>
        <begin position="113"/>
        <end position="122"/>
    </location>
</feature>
<feature type="region of interest" description="Disordered" evidence="1">
    <location>
        <begin position="113"/>
        <end position="137"/>
    </location>
</feature>
<reference evidence="2 3" key="1">
    <citation type="journal article" date="2024" name="G3 (Bethesda)">
        <title>A hybrid genome assembly of the endangered aye-aye (Daubentonia madagascariensis).</title>
        <authorList>
            <person name="Versoza C.J."/>
            <person name="Pfeifer S.P."/>
        </authorList>
    </citation>
    <scope>NUCLEOTIDE SEQUENCE [LARGE SCALE GENOMIC DNA]</scope>
    <source>
        <strain evidence="2">6821</strain>
    </source>
</reference>
<comment type="caution">
    <text evidence="2">The sequence shown here is derived from an EMBL/GenBank/DDBJ whole genome shotgun (WGS) entry which is preliminary data.</text>
</comment>
<dbReference type="Proteomes" id="UP001610411">
    <property type="component" value="Unassembled WGS sequence"/>
</dbReference>
<dbReference type="Pfam" id="PF15764">
    <property type="entry name" value="DUF4693"/>
    <property type="match status" value="1"/>
</dbReference>
<gene>
    <name evidence="2" type="ORF">WCI35_028623</name>
</gene>
<accession>A0ABD2DIE0</accession>
<dbReference type="EMBL" id="JBFSEQ010000011">
    <property type="protein sequence ID" value="KAL2766599.1"/>
    <property type="molecule type" value="Genomic_DNA"/>
</dbReference>
<evidence type="ECO:0000313" key="2">
    <source>
        <dbReference type="EMBL" id="KAL2766599.1"/>
    </source>
</evidence>
<organism evidence="2 3">
    <name type="scientific">Daubentonia madagascariensis</name>
    <name type="common">Aye-aye</name>
    <name type="synonym">Sciurus madagascariensis</name>
    <dbReference type="NCBI Taxonomy" id="31869"/>
    <lineage>
        <taxon>Eukaryota</taxon>
        <taxon>Metazoa</taxon>
        <taxon>Chordata</taxon>
        <taxon>Craniata</taxon>
        <taxon>Vertebrata</taxon>
        <taxon>Euteleostomi</taxon>
        <taxon>Mammalia</taxon>
        <taxon>Eutheria</taxon>
        <taxon>Euarchontoglires</taxon>
        <taxon>Primates</taxon>
        <taxon>Strepsirrhini</taxon>
        <taxon>Chiromyiformes</taxon>
        <taxon>Daubentoniidae</taxon>
        <taxon>Daubentonia</taxon>
    </lineage>
</organism>
<evidence type="ECO:0000256" key="1">
    <source>
        <dbReference type="SAM" id="MobiDB-lite"/>
    </source>
</evidence>
<dbReference type="AlphaFoldDB" id="A0ABD2DIE0"/>
<dbReference type="PANTHER" id="PTHR14870">
    <property type="entry name" value="TUBULIN EPSILON AND DELTA COMPLEX PROTEIN 2"/>
    <property type="match status" value="1"/>
</dbReference>
<sequence length="431" mass="46346">MLPAGCSRRLVAELRGALDACAERQLQLEQSLRVSRRLLRAWEPAGTLAPEPPPGPETKEEDPSPACTPSSQDLKELELLTQALEKAVWVRKGISKAGGRHKAPSLKSGFFATSPGTTASTPPWAPGQTGSHASEAKLSRGIHQTTVPAKGHPEHRLPSAEHRARVGVEARAARPGPGLRDQDVAPLAAPQAPEAFTLKEKGSLLQLPAAFRKAASQNSRLWAQLSSAQPRDSTDATATAKTQFLQKMQTASGRPGPVLSAVEVEAEVGRLQEACSLLRLRMREELSAGPTDWMQEYRGLLTLEGLQAIARQCLHRLQELRAALAEQPLGPCPVGRPSRASLPCGGGTGSSWSPQLLLYSSTQELQTLAALRLRVAMLDQQMHLEKVLMAELLPLVSSQELPSLALCRAVHSLLCEGGEHFLTILHDDPAD</sequence>
<proteinExistence type="predicted"/>
<name>A0ABD2DIE0_DAUMA</name>
<dbReference type="InterPro" id="IPR031518">
    <property type="entry name" value="DUF4693"/>
</dbReference>
<feature type="region of interest" description="Disordered" evidence="1">
    <location>
        <begin position="44"/>
        <end position="71"/>
    </location>
</feature>
<evidence type="ECO:0000313" key="3">
    <source>
        <dbReference type="Proteomes" id="UP001610411"/>
    </source>
</evidence>
<protein>
    <submittedName>
        <fullName evidence="2">Tubulin epsilon and delta complex protein 2</fullName>
    </submittedName>
</protein>